<dbReference type="Pfam" id="PF13344">
    <property type="entry name" value="Hydrolase_6"/>
    <property type="match status" value="1"/>
</dbReference>
<dbReference type="GO" id="GO:0016787">
    <property type="term" value="F:hydrolase activity"/>
    <property type="evidence" value="ECO:0007669"/>
    <property type="project" value="UniProtKB-KW"/>
</dbReference>
<keyword evidence="4 7" id="KW-0378">Hydrolase</keyword>
<protein>
    <recommendedName>
        <fullName evidence="6">Acid sugar phosphatase</fullName>
        <ecNumber evidence="6">3.1.3.-</ecNumber>
    </recommendedName>
</protein>
<comment type="cofactor">
    <cofactor evidence="1 6">
        <name>Mg(2+)</name>
        <dbReference type="ChEBI" id="CHEBI:18420"/>
    </cofactor>
</comment>
<comment type="function">
    <text evidence="6">Catalyzes the dephosphorylation of 2-6 carbon acid sugars in vitro.</text>
</comment>
<sequence length="257" mass="28228">MSYKGYLIDLDGTMYLGSEPIEAGRRFINRLQENNLPFLFVTNNTTKTPGHVKQELAEKFDIHVSEQSVYTATLATVDYMKDMNLGNKVYIIGESGLKSGILDAGFVMDEVNPDYVVVGLDKSIDYDKLKIATLAIRKGAHFIGTNPDKNLPTDEGLIPGAGSFIGLLEIATGEKAKIMGKPEAIIMEKALEKINLDKHEAIMVGDNYETDICAGINNGIDTLLVLTGFTKKEDVPNLPKAPTVVLDSLDEWSFNHD</sequence>
<dbReference type="PIRSF" id="PIRSF000915">
    <property type="entry name" value="PGP-type_phosphatase"/>
    <property type="match status" value="1"/>
</dbReference>
<dbReference type="RefSeq" id="WP_206965161.1">
    <property type="nucleotide sequence ID" value="NZ_JAFLVX010000012.1"/>
</dbReference>
<dbReference type="InterPro" id="IPR006354">
    <property type="entry name" value="HAD-SF_hydro_IIA_hyp1"/>
</dbReference>
<dbReference type="Proteomes" id="UP000664857">
    <property type="component" value="Unassembled WGS sequence"/>
</dbReference>
<dbReference type="PANTHER" id="PTHR19288">
    <property type="entry name" value="4-NITROPHENYLPHOSPHATASE-RELATED"/>
    <property type="match status" value="1"/>
</dbReference>
<dbReference type="Gene3D" id="3.40.50.1000">
    <property type="entry name" value="HAD superfamily/HAD-like"/>
    <property type="match status" value="2"/>
</dbReference>
<dbReference type="SFLD" id="SFLDG01139">
    <property type="entry name" value="C2.A:_Pyridoxal_Phosphate_Phos"/>
    <property type="match status" value="1"/>
</dbReference>
<evidence type="ECO:0000313" key="7">
    <source>
        <dbReference type="EMBL" id="MBO0476221.1"/>
    </source>
</evidence>
<evidence type="ECO:0000256" key="1">
    <source>
        <dbReference type="ARBA" id="ARBA00001946"/>
    </source>
</evidence>
<dbReference type="SFLD" id="SFLDS00003">
    <property type="entry name" value="Haloacid_Dehalogenase"/>
    <property type="match status" value="1"/>
</dbReference>
<dbReference type="EMBL" id="JAFLVX010000012">
    <property type="protein sequence ID" value="MBO0476221.1"/>
    <property type="molecule type" value="Genomic_DNA"/>
</dbReference>
<dbReference type="InterPro" id="IPR006357">
    <property type="entry name" value="HAD-SF_hydro_IIA"/>
</dbReference>
<dbReference type="CDD" id="cd07530">
    <property type="entry name" value="HAD_Pase_UmpH-like"/>
    <property type="match status" value="1"/>
</dbReference>
<dbReference type="InterPro" id="IPR023214">
    <property type="entry name" value="HAD_sf"/>
</dbReference>
<accession>A0ABS3HR47</accession>
<reference evidence="7 8" key="1">
    <citation type="submission" date="2021-03" db="EMBL/GenBank/DDBJ databases">
        <title>Enterococcal diversity collection.</title>
        <authorList>
            <person name="Gilmore M.S."/>
            <person name="Schwartzman J."/>
            <person name="Van Tyne D."/>
            <person name="Martin M."/>
            <person name="Earl A.M."/>
            <person name="Manson A.L."/>
            <person name="Straub T."/>
            <person name="Salamzade R."/>
            <person name="Saavedra J."/>
            <person name="Lebreton F."/>
            <person name="Prichula J."/>
            <person name="Schaufler K."/>
            <person name="Gaca A."/>
            <person name="Sgardioli B."/>
            <person name="Wagenaar J."/>
            <person name="Strong T."/>
        </authorList>
    </citation>
    <scope>NUCLEOTIDE SEQUENCE [LARGE SCALE GENOMIC DNA]</scope>
    <source>
        <strain evidence="7 8">DIV0080</strain>
    </source>
</reference>
<comment type="caution">
    <text evidence="7">The sequence shown here is derived from an EMBL/GenBank/DDBJ whole genome shotgun (WGS) entry which is preliminary data.</text>
</comment>
<keyword evidence="8" id="KW-1185">Reference proteome</keyword>
<keyword evidence="5 6" id="KW-0460">Magnesium</keyword>
<comment type="similarity">
    <text evidence="2 6">Belongs to the HAD-like hydrolase superfamily. NagD family.</text>
</comment>
<evidence type="ECO:0000313" key="8">
    <source>
        <dbReference type="Proteomes" id="UP000664857"/>
    </source>
</evidence>
<dbReference type="PANTHER" id="PTHR19288:SF46">
    <property type="entry name" value="HALOACID DEHALOGENASE-LIKE HYDROLASE DOMAIN-CONTAINING PROTEIN 2"/>
    <property type="match status" value="1"/>
</dbReference>
<keyword evidence="3 6" id="KW-0479">Metal-binding</keyword>
<dbReference type="SUPFAM" id="SSF56784">
    <property type="entry name" value="HAD-like"/>
    <property type="match status" value="1"/>
</dbReference>
<gene>
    <name evidence="7" type="ORF">DOK76_04010</name>
</gene>
<dbReference type="NCBIfam" id="TIGR01460">
    <property type="entry name" value="HAD-SF-IIA"/>
    <property type="match status" value="1"/>
</dbReference>
<organism evidence="7 8">
    <name type="scientific">Candidatus Vagococcus giribetii</name>
    <dbReference type="NCBI Taxonomy" id="2230876"/>
    <lineage>
        <taxon>Bacteria</taxon>
        <taxon>Bacillati</taxon>
        <taxon>Bacillota</taxon>
        <taxon>Bacilli</taxon>
        <taxon>Lactobacillales</taxon>
        <taxon>Enterococcaceae</taxon>
        <taxon>Vagococcus</taxon>
    </lineage>
</organism>
<dbReference type="Pfam" id="PF13242">
    <property type="entry name" value="Hydrolase_like"/>
    <property type="match status" value="1"/>
</dbReference>
<evidence type="ECO:0000256" key="4">
    <source>
        <dbReference type="ARBA" id="ARBA00022801"/>
    </source>
</evidence>
<proteinExistence type="inferred from homology"/>
<dbReference type="InterPro" id="IPR036412">
    <property type="entry name" value="HAD-like_sf"/>
</dbReference>
<evidence type="ECO:0000256" key="5">
    <source>
        <dbReference type="ARBA" id="ARBA00022842"/>
    </source>
</evidence>
<evidence type="ECO:0000256" key="6">
    <source>
        <dbReference type="PIRNR" id="PIRNR000915"/>
    </source>
</evidence>
<evidence type="ECO:0000256" key="2">
    <source>
        <dbReference type="ARBA" id="ARBA00006696"/>
    </source>
</evidence>
<evidence type="ECO:0000256" key="3">
    <source>
        <dbReference type="ARBA" id="ARBA00022723"/>
    </source>
</evidence>
<name>A0ABS3HR47_9ENTE</name>
<dbReference type="NCBIfam" id="TIGR01457">
    <property type="entry name" value="HAD-SF-IIA-hyp2"/>
    <property type="match status" value="1"/>
</dbReference>
<dbReference type="EC" id="3.1.3.-" evidence="6"/>